<dbReference type="PANTHER" id="PTHR33933">
    <property type="entry name" value="NUCLEOTIDYLTRANSFERASE"/>
    <property type="match status" value="1"/>
</dbReference>
<gene>
    <name evidence="2" type="ORF">IQ260_11880</name>
</gene>
<sequence>MSEEVLKTKDFLPSKLNHLLSEFKQNLQDYYQNRLHRLVLFGSYARQQATTDSDIDVLIVLNGPVDASTEINQTGALVARLCLENDVLISRLFLSAARYEEENSPLLRNIRQEGVLL</sequence>
<proteinExistence type="predicted"/>
<feature type="domain" description="Polymerase nucleotidyl transferase" evidence="1">
    <location>
        <begin position="21"/>
        <end position="72"/>
    </location>
</feature>
<evidence type="ECO:0000313" key="2">
    <source>
        <dbReference type="EMBL" id="MBE9067355.1"/>
    </source>
</evidence>
<dbReference type="InterPro" id="IPR052548">
    <property type="entry name" value="Type_VII_TA_antitoxin"/>
</dbReference>
<evidence type="ECO:0000313" key="3">
    <source>
        <dbReference type="Proteomes" id="UP000615026"/>
    </source>
</evidence>
<name>A0A929F523_LEPEC</name>
<reference evidence="2" key="1">
    <citation type="submission" date="2020-10" db="EMBL/GenBank/DDBJ databases">
        <authorList>
            <person name="Castelo-Branco R."/>
            <person name="Eusebio N."/>
            <person name="Adriana R."/>
            <person name="Vieira A."/>
            <person name="Brugerolle De Fraissinette N."/>
            <person name="Rezende De Castro R."/>
            <person name="Schneider M.P."/>
            <person name="Vasconcelos V."/>
            <person name="Leao P.N."/>
        </authorList>
    </citation>
    <scope>NUCLEOTIDE SEQUENCE</scope>
    <source>
        <strain evidence="2">LEGE 11479</strain>
    </source>
</reference>
<dbReference type="CDD" id="cd05403">
    <property type="entry name" value="NT_KNTase_like"/>
    <property type="match status" value="1"/>
</dbReference>
<dbReference type="InterPro" id="IPR043519">
    <property type="entry name" value="NT_sf"/>
</dbReference>
<dbReference type="RefSeq" id="WP_193993319.1">
    <property type="nucleotide sequence ID" value="NZ_JADEXP010000090.1"/>
</dbReference>
<comment type="caution">
    <text evidence="2">The sequence shown here is derived from an EMBL/GenBank/DDBJ whole genome shotgun (WGS) entry which is preliminary data.</text>
</comment>
<evidence type="ECO:0000259" key="1">
    <source>
        <dbReference type="Pfam" id="PF01909"/>
    </source>
</evidence>
<accession>A0A929F523</accession>
<dbReference type="SUPFAM" id="SSF81301">
    <property type="entry name" value="Nucleotidyltransferase"/>
    <property type="match status" value="1"/>
</dbReference>
<dbReference type="Gene3D" id="3.30.460.10">
    <property type="entry name" value="Beta Polymerase, domain 2"/>
    <property type="match status" value="1"/>
</dbReference>
<dbReference type="AlphaFoldDB" id="A0A929F523"/>
<dbReference type="EMBL" id="JADEXP010000090">
    <property type="protein sequence ID" value="MBE9067355.1"/>
    <property type="molecule type" value="Genomic_DNA"/>
</dbReference>
<keyword evidence="3" id="KW-1185">Reference proteome</keyword>
<dbReference type="Proteomes" id="UP000615026">
    <property type="component" value="Unassembled WGS sequence"/>
</dbReference>
<organism evidence="2 3">
    <name type="scientific">Leptolyngbya cf. ectocarpi LEGE 11479</name>
    <dbReference type="NCBI Taxonomy" id="1828722"/>
    <lineage>
        <taxon>Bacteria</taxon>
        <taxon>Bacillati</taxon>
        <taxon>Cyanobacteriota</taxon>
        <taxon>Cyanophyceae</taxon>
        <taxon>Leptolyngbyales</taxon>
        <taxon>Leptolyngbyaceae</taxon>
        <taxon>Leptolyngbya group</taxon>
        <taxon>Leptolyngbya</taxon>
    </lineage>
</organism>
<dbReference type="InterPro" id="IPR002934">
    <property type="entry name" value="Polymerase_NTP_transf_dom"/>
</dbReference>
<protein>
    <submittedName>
        <fullName evidence="2">Nucleotidyltransferase domain-containing protein</fullName>
    </submittedName>
</protein>
<dbReference type="GO" id="GO:0016779">
    <property type="term" value="F:nucleotidyltransferase activity"/>
    <property type="evidence" value="ECO:0007669"/>
    <property type="project" value="InterPro"/>
</dbReference>
<dbReference type="PANTHER" id="PTHR33933:SF1">
    <property type="entry name" value="PROTEIN ADENYLYLTRANSFERASE MNTA-RELATED"/>
    <property type="match status" value="1"/>
</dbReference>
<dbReference type="Pfam" id="PF01909">
    <property type="entry name" value="NTP_transf_2"/>
    <property type="match status" value="1"/>
</dbReference>